<evidence type="ECO:0000313" key="9">
    <source>
        <dbReference type="EMBL" id="MBB4765489.1"/>
    </source>
</evidence>
<evidence type="ECO:0000259" key="8">
    <source>
        <dbReference type="Pfam" id="PF00720"/>
    </source>
</evidence>
<keyword evidence="10" id="KW-1185">Reference proteome</keyword>
<proteinExistence type="inferred from homology"/>
<dbReference type="SUPFAM" id="SSF55399">
    <property type="entry name" value="Subtilisin inhibitor"/>
    <property type="match status" value="1"/>
</dbReference>
<evidence type="ECO:0000313" key="10">
    <source>
        <dbReference type="Proteomes" id="UP000578112"/>
    </source>
</evidence>
<dbReference type="InterPro" id="IPR036819">
    <property type="entry name" value="Subtilisin_inhibitor-like_sf"/>
</dbReference>
<sequence length="163" mass="16670">MIRAVAASAAAAALLLTADPAAAAIGSRVAAGTGNPGAVISAARAKIGLTAGTGSPGAVISAARPKTELTLSYMAFNGYAAAVVLRCHPAGGTHPKKVKACRLLTKVDGDPGLLKPAATPCTLEYAPVTAQIKGRWRGRPVDWSRRFGNRCEMNRTTGVLMTF</sequence>
<evidence type="ECO:0000256" key="6">
    <source>
        <dbReference type="ARBA" id="ARBA00023157"/>
    </source>
</evidence>
<dbReference type="GO" id="GO:0005576">
    <property type="term" value="C:extracellular region"/>
    <property type="evidence" value="ECO:0007669"/>
    <property type="project" value="UniProtKB-SubCell"/>
</dbReference>
<evidence type="ECO:0000256" key="4">
    <source>
        <dbReference type="ARBA" id="ARBA00022690"/>
    </source>
</evidence>
<feature type="domain" description="Subtilisin inhibitor" evidence="8">
    <location>
        <begin position="80"/>
        <end position="149"/>
    </location>
</feature>
<name>A0A7W7I2Z3_9ACTN</name>
<evidence type="ECO:0000256" key="2">
    <source>
        <dbReference type="ARBA" id="ARBA00010472"/>
    </source>
</evidence>
<organism evidence="9 10">
    <name type="scientific">Actinoplanes digitatis</name>
    <dbReference type="NCBI Taxonomy" id="1868"/>
    <lineage>
        <taxon>Bacteria</taxon>
        <taxon>Bacillati</taxon>
        <taxon>Actinomycetota</taxon>
        <taxon>Actinomycetes</taxon>
        <taxon>Micromonosporales</taxon>
        <taxon>Micromonosporaceae</taxon>
        <taxon>Actinoplanes</taxon>
    </lineage>
</organism>
<dbReference type="AlphaFoldDB" id="A0A7W7I2Z3"/>
<evidence type="ECO:0000256" key="5">
    <source>
        <dbReference type="ARBA" id="ARBA00022900"/>
    </source>
</evidence>
<keyword evidence="3" id="KW-0964">Secreted</keyword>
<dbReference type="InterPro" id="IPR023549">
    <property type="entry name" value="Subtilisin_inhibitor"/>
</dbReference>
<dbReference type="Pfam" id="PF00720">
    <property type="entry name" value="SSI"/>
    <property type="match status" value="1"/>
</dbReference>
<protein>
    <recommendedName>
        <fullName evidence="8">Subtilisin inhibitor domain-containing protein</fullName>
    </recommendedName>
</protein>
<evidence type="ECO:0000256" key="3">
    <source>
        <dbReference type="ARBA" id="ARBA00022525"/>
    </source>
</evidence>
<feature type="signal peptide" evidence="7">
    <location>
        <begin position="1"/>
        <end position="23"/>
    </location>
</feature>
<feature type="chain" id="PRO_5030644345" description="Subtilisin inhibitor domain-containing protein" evidence="7">
    <location>
        <begin position="24"/>
        <end position="163"/>
    </location>
</feature>
<dbReference type="GO" id="GO:0004867">
    <property type="term" value="F:serine-type endopeptidase inhibitor activity"/>
    <property type="evidence" value="ECO:0007669"/>
    <property type="project" value="UniProtKB-KW"/>
</dbReference>
<comment type="subcellular location">
    <subcellularLocation>
        <location evidence="1">Secreted</location>
    </subcellularLocation>
</comment>
<accession>A0A7W7I2Z3</accession>
<keyword evidence="7" id="KW-0732">Signal</keyword>
<gene>
    <name evidence="9" type="ORF">BJ971_006045</name>
</gene>
<evidence type="ECO:0000256" key="1">
    <source>
        <dbReference type="ARBA" id="ARBA00004613"/>
    </source>
</evidence>
<dbReference type="RefSeq" id="WP_239087399.1">
    <property type="nucleotide sequence ID" value="NZ_BOMK01000022.1"/>
</dbReference>
<evidence type="ECO:0000256" key="7">
    <source>
        <dbReference type="SAM" id="SignalP"/>
    </source>
</evidence>
<dbReference type="Proteomes" id="UP000578112">
    <property type="component" value="Unassembled WGS sequence"/>
</dbReference>
<comment type="caution">
    <text evidence="9">The sequence shown here is derived from an EMBL/GenBank/DDBJ whole genome shotgun (WGS) entry which is preliminary data.</text>
</comment>
<keyword evidence="6" id="KW-1015">Disulfide bond</keyword>
<dbReference type="Gene3D" id="3.30.350.10">
    <property type="entry name" value="Subtilisin inhibitor-like"/>
    <property type="match status" value="1"/>
</dbReference>
<dbReference type="EMBL" id="JACHNH010000001">
    <property type="protein sequence ID" value="MBB4765489.1"/>
    <property type="molecule type" value="Genomic_DNA"/>
</dbReference>
<keyword evidence="4" id="KW-0646">Protease inhibitor</keyword>
<keyword evidence="5" id="KW-0722">Serine protease inhibitor</keyword>
<reference evidence="9 10" key="1">
    <citation type="submission" date="2020-08" db="EMBL/GenBank/DDBJ databases">
        <title>Sequencing the genomes of 1000 actinobacteria strains.</title>
        <authorList>
            <person name="Klenk H.-P."/>
        </authorList>
    </citation>
    <scope>NUCLEOTIDE SEQUENCE [LARGE SCALE GENOMIC DNA]</scope>
    <source>
        <strain evidence="9 10">DSM 43149</strain>
    </source>
</reference>
<comment type="similarity">
    <text evidence="2">Belongs to the protease inhibitor I16 (SSI) family.</text>
</comment>